<comment type="subcellular location">
    <subcellularLocation>
        <location evidence="1">Secreted</location>
    </subcellularLocation>
</comment>
<organism evidence="4 5">
    <name type="scientific">Eiseniibacteriota bacterium</name>
    <dbReference type="NCBI Taxonomy" id="2212470"/>
    <lineage>
        <taxon>Bacteria</taxon>
        <taxon>Candidatus Eiseniibacteriota</taxon>
    </lineage>
</organism>
<dbReference type="PANTHER" id="PTHR34216:SF3">
    <property type="entry name" value="POLY-BETA-1,6-N-ACETYL-D-GLUCOSAMINE N-DEACETYLASE"/>
    <property type="match status" value="1"/>
</dbReference>
<dbReference type="EMBL" id="JAGQHR010000815">
    <property type="protein sequence ID" value="MCA9729722.1"/>
    <property type="molecule type" value="Genomic_DNA"/>
</dbReference>
<accession>A0A956M314</accession>
<dbReference type="InterPro" id="IPR002509">
    <property type="entry name" value="NODB_dom"/>
</dbReference>
<evidence type="ECO:0000256" key="2">
    <source>
        <dbReference type="ARBA" id="ARBA00022729"/>
    </source>
</evidence>
<dbReference type="InterPro" id="IPR051398">
    <property type="entry name" value="Polysacch_Deacetylase"/>
</dbReference>
<dbReference type="GO" id="GO:0005576">
    <property type="term" value="C:extracellular region"/>
    <property type="evidence" value="ECO:0007669"/>
    <property type="project" value="UniProtKB-SubCell"/>
</dbReference>
<sequence length="341" mass="37956">MTTRQPQHFLFPGRFFEARVGALPAVPAYQYHQFDPQDFGEICSALERRRIRTLTFSDLMNGADAPSRSVLLTADDGWSSVWSIAFPLLRRHGFRMTLFLPPDTLEESEERRPGLDDGCPEAELIARDHGDRPLLTWGEVRAMQASGLIDLQSHSSHHGLIFVSEGVVGEVDAQGRPFPVDGHVPLVMQIAGNAVPVLRPNPGTPLRELGAALQGRRYIEPTNGNPGRWETEAERRARHREDLAHSKASLEAHVPGASVRVLSPPWGDMHPELPAIAGEVGFELLVLGYPFTRGDGAPLPAYPRLFGDAIWTWMDGPFQGGLRWWRNRRRSLARRRAGAIP</sequence>
<dbReference type="SUPFAM" id="SSF88713">
    <property type="entry name" value="Glycoside hydrolase/deacetylase"/>
    <property type="match status" value="1"/>
</dbReference>
<dbReference type="Gene3D" id="3.20.20.370">
    <property type="entry name" value="Glycoside hydrolase/deacetylase"/>
    <property type="match status" value="1"/>
</dbReference>
<reference evidence="4" key="2">
    <citation type="journal article" date="2021" name="Microbiome">
        <title>Successional dynamics and alternative stable states in a saline activated sludge microbial community over 9 years.</title>
        <authorList>
            <person name="Wang Y."/>
            <person name="Ye J."/>
            <person name="Ju F."/>
            <person name="Liu L."/>
            <person name="Boyd J.A."/>
            <person name="Deng Y."/>
            <person name="Parks D.H."/>
            <person name="Jiang X."/>
            <person name="Yin X."/>
            <person name="Woodcroft B.J."/>
            <person name="Tyson G.W."/>
            <person name="Hugenholtz P."/>
            <person name="Polz M.F."/>
            <person name="Zhang T."/>
        </authorList>
    </citation>
    <scope>NUCLEOTIDE SEQUENCE</scope>
    <source>
        <strain evidence="4">HKST-UBA01</strain>
    </source>
</reference>
<keyword evidence="2" id="KW-0732">Signal</keyword>
<dbReference type="Pfam" id="PF01522">
    <property type="entry name" value="Polysacc_deac_1"/>
    <property type="match status" value="1"/>
</dbReference>
<protein>
    <submittedName>
        <fullName evidence="4">Polysaccharide deacetylase family protein</fullName>
    </submittedName>
</protein>
<dbReference type="GO" id="GO:0005975">
    <property type="term" value="P:carbohydrate metabolic process"/>
    <property type="evidence" value="ECO:0007669"/>
    <property type="project" value="InterPro"/>
</dbReference>
<name>A0A956M314_UNCEI</name>
<dbReference type="Proteomes" id="UP000697710">
    <property type="component" value="Unassembled WGS sequence"/>
</dbReference>
<dbReference type="PANTHER" id="PTHR34216">
    <property type="match status" value="1"/>
</dbReference>
<dbReference type="InterPro" id="IPR011330">
    <property type="entry name" value="Glyco_hydro/deAcase_b/a-brl"/>
</dbReference>
<gene>
    <name evidence="4" type="ORF">KC729_18715</name>
</gene>
<evidence type="ECO:0000313" key="4">
    <source>
        <dbReference type="EMBL" id="MCA9729722.1"/>
    </source>
</evidence>
<evidence type="ECO:0000256" key="1">
    <source>
        <dbReference type="ARBA" id="ARBA00004613"/>
    </source>
</evidence>
<reference evidence="4" key="1">
    <citation type="submission" date="2020-04" db="EMBL/GenBank/DDBJ databases">
        <authorList>
            <person name="Zhang T."/>
        </authorList>
    </citation>
    <scope>NUCLEOTIDE SEQUENCE</scope>
    <source>
        <strain evidence="4">HKST-UBA01</strain>
    </source>
</reference>
<proteinExistence type="predicted"/>
<dbReference type="AlphaFoldDB" id="A0A956M314"/>
<evidence type="ECO:0000259" key="3">
    <source>
        <dbReference type="Pfam" id="PF01522"/>
    </source>
</evidence>
<feature type="domain" description="NodB homology" evidence="3">
    <location>
        <begin position="64"/>
        <end position="158"/>
    </location>
</feature>
<comment type="caution">
    <text evidence="4">The sequence shown here is derived from an EMBL/GenBank/DDBJ whole genome shotgun (WGS) entry which is preliminary data.</text>
</comment>
<evidence type="ECO:0000313" key="5">
    <source>
        <dbReference type="Proteomes" id="UP000697710"/>
    </source>
</evidence>
<dbReference type="GO" id="GO:0016810">
    <property type="term" value="F:hydrolase activity, acting on carbon-nitrogen (but not peptide) bonds"/>
    <property type="evidence" value="ECO:0007669"/>
    <property type="project" value="InterPro"/>
</dbReference>